<dbReference type="GO" id="GO:0000012">
    <property type="term" value="P:single strand break repair"/>
    <property type="evidence" value="ECO:0007669"/>
    <property type="project" value="InterPro"/>
</dbReference>
<keyword evidence="4" id="KW-1017">Isopeptide bond</keyword>
<dbReference type="Pfam" id="PF00533">
    <property type="entry name" value="BRCT"/>
    <property type="match status" value="2"/>
</dbReference>
<accession>A0A0L8FN38</accession>
<organism evidence="17">
    <name type="scientific">Octopus bimaculoides</name>
    <name type="common">California two-spotted octopus</name>
    <dbReference type="NCBI Taxonomy" id="37653"/>
    <lineage>
        <taxon>Eukaryota</taxon>
        <taxon>Metazoa</taxon>
        <taxon>Spiralia</taxon>
        <taxon>Lophotrochozoa</taxon>
        <taxon>Mollusca</taxon>
        <taxon>Cephalopoda</taxon>
        <taxon>Coleoidea</taxon>
        <taxon>Octopodiformes</taxon>
        <taxon>Octopoda</taxon>
        <taxon>Incirrata</taxon>
        <taxon>Octopodidae</taxon>
        <taxon>Octopus</taxon>
    </lineage>
</organism>
<evidence type="ECO:0000256" key="4">
    <source>
        <dbReference type="ARBA" id="ARBA00022499"/>
    </source>
</evidence>
<comment type="function">
    <text evidence="11">Scaffold protein involved in DNA single-strand break repair by mediating the assembly of DNA break repair protein complexes. Negatively regulates ADP-ribosyltransferase activity of PARP1 during base-excision repair in order to prevent excessive PARP1 activity. Recognizes and binds poly-ADP-ribose chains: specifically binds auto-poly-ADP-ribosylated PARP1, limiting its activity.</text>
</comment>
<dbReference type="Pfam" id="PF01834">
    <property type="entry name" value="XRCC1_N"/>
    <property type="match status" value="1"/>
</dbReference>
<evidence type="ECO:0000256" key="2">
    <source>
        <dbReference type="ARBA" id="ARBA00004286"/>
    </source>
</evidence>
<dbReference type="FunFam" id="3.40.50.10190:FF:000008">
    <property type="entry name" value="X-ray repair cross complementing 1"/>
    <property type="match status" value="1"/>
</dbReference>
<feature type="compositionally biased region" description="Acidic residues" evidence="15">
    <location>
        <begin position="498"/>
        <end position="519"/>
    </location>
</feature>
<dbReference type="FunFam" id="2.60.120.260:FF:000025">
    <property type="entry name" value="DNA repair protein XRCC1 isoform X1"/>
    <property type="match status" value="1"/>
</dbReference>
<dbReference type="FunFam" id="3.40.50.10190:FF:000012">
    <property type="entry name" value="X-ray repair cross complementing 1"/>
    <property type="match status" value="1"/>
</dbReference>
<keyword evidence="9" id="KW-0234">DNA repair</keyword>
<dbReference type="InterPro" id="IPR001357">
    <property type="entry name" value="BRCT_dom"/>
</dbReference>
<dbReference type="STRING" id="37653.A0A0L8FN38"/>
<evidence type="ECO:0000256" key="6">
    <source>
        <dbReference type="ARBA" id="ARBA00022737"/>
    </source>
</evidence>
<feature type="region of interest" description="Disordered" evidence="15">
    <location>
        <begin position="425"/>
        <end position="608"/>
    </location>
</feature>
<keyword evidence="10" id="KW-0539">Nucleus</keyword>
<evidence type="ECO:0000256" key="10">
    <source>
        <dbReference type="ARBA" id="ARBA00023242"/>
    </source>
</evidence>
<dbReference type="Gene3D" id="3.40.50.10190">
    <property type="entry name" value="BRCT domain"/>
    <property type="match status" value="2"/>
</dbReference>
<feature type="region of interest" description="Disordered" evidence="15">
    <location>
        <begin position="227"/>
        <end position="332"/>
    </location>
</feature>
<dbReference type="OrthoDB" id="25840at2759"/>
<comment type="subunit">
    <text evidence="12">Homodimer. Interacts with polynucleotide kinase (PNK), DNA polymerase-beta (POLB) and DNA ligase III (LIG3). Interacts with APTX and APLF. Interacts with APEX1; the interaction is induced by SIRT1 and increases with the acetylated form of APEX1. Interacts with (poly-ADP-ribosylated) PARP1.</text>
</comment>
<dbReference type="AlphaFoldDB" id="A0A0L8FN38"/>
<proteinExistence type="predicted"/>
<evidence type="ECO:0000256" key="3">
    <source>
        <dbReference type="ARBA" id="ARBA00022454"/>
    </source>
</evidence>
<dbReference type="CDD" id="cd17725">
    <property type="entry name" value="BRCT_XRCC1_rpt1"/>
    <property type="match status" value="1"/>
</dbReference>
<evidence type="ECO:0000256" key="5">
    <source>
        <dbReference type="ARBA" id="ARBA00022553"/>
    </source>
</evidence>
<keyword evidence="8" id="KW-0832">Ubl conjugation</keyword>
<dbReference type="GO" id="GO:0006284">
    <property type="term" value="P:base-excision repair"/>
    <property type="evidence" value="ECO:0007669"/>
    <property type="project" value="InterPro"/>
</dbReference>
<dbReference type="GO" id="GO:0006303">
    <property type="term" value="P:double-strand break repair via nonhomologous end joining"/>
    <property type="evidence" value="ECO:0007669"/>
    <property type="project" value="InterPro"/>
</dbReference>
<dbReference type="GO" id="GO:0003684">
    <property type="term" value="F:damaged DNA binding"/>
    <property type="evidence" value="ECO:0007669"/>
    <property type="project" value="InterPro"/>
</dbReference>
<reference evidence="17" key="1">
    <citation type="submission" date="2015-07" db="EMBL/GenBank/DDBJ databases">
        <title>MeaNS - Measles Nucleotide Surveillance Program.</title>
        <authorList>
            <person name="Tran T."/>
            <person name="Druce J."/>
        </authorList>
    </citation>
    <scope>NUCLEOTIDE SEQUENCE</scope>
    <source>
        <strain evidence="17">UCB-OBI-ISO-001</strain>
        <tissue evidence="17">Gonad</tissue>
    </source>
</reference>
<protein>
    <recommendedName>
        <fullName evidence="13">DNA repair protein XRCC1</fullName>
    </recommendedName>
    <alternativeName>
        <fullName evidence="14">X-ray repair cross-complementing protein 1</fullName>
    </alternativeName>
</protein>
<evidence type="ECO:0000256" key="9">
    <source>
        <dbReference type="ARBA" id="ARBA00023204"/>
    </source>
</evidence>
<evidence type="ECO:0000256" key="13">
    <source>
        <dbReference type="ARBA" id="ARBA00068212"/>
    </source>
</evidence>
<dbReference type="SUPFAM" id="SSF49785">
    <property type="entry name" value="Galactose-binding domain-like"/>
    <property type="match status" value="1"/>
</dbReference>
<dbReference type="GO" id="GO:0005634">
    <property type="term" value="C:nucleus"/>
    <property type="evidence" value="ECO:0007669"/>
    <property type="project" value="UniProtKB-SubCell"/>
</dbReference>
<feature type="compositionally biased region" description="Basic and acidic residues" evidence="15">
    <location>
        <begin position="279"/>
        <end position="302"/>
    </location>
</feature>
<sequence>MPEIKLQHIVSYSSQDTNHPAENLLKPDGFHKWKSASAGEKSLSAILQFEKASKIHSIDIGNDGSAFVEVLVGRSSSHNDDFKVILVTSSFMSPMESRNNKNRYSVRMFGSDKLSKPATEEKWDRVKIICTQPFNKTTNYGLSFIKFHSPPSSENQSSATVSTVDKEEDDLINPKKIGAFFFRQGEEDKKDLKVGSLFARQKDKPESSPLTGAAAIRAASNQARSTYLEMKSSTSTNSTPEVKKKRKHNISDDEDVLEVKKSKSKNGDSHRSHMPQNDRPTHQKEDSRKEKKSNSSSRDDVKSTPSSSSSSSNSHKNSHHKSETTTSKAAISKSNKPFSKIMDNVVFVLSGFQNPFRADLRDKAREMGAKYRPDWSSDCTHLVCAFANTPKYNMVKGQGRIVTKQWVLDCHKQRTLLPWRKYQLEDEEEEDEKADKGQVKDEGKKQKKEKEKKGDDEEEEEEEQHTQVIDEEEDYSQQSRLSKSKSDPEYLPSMEDRESTDEEEEEEEEGVVSEEDTDDEVRRIKNAANIQSESSSSSDAGPSRLVFHAADTLEINRNVDDDDDDDDNNDHDKNNNSSDDDDNDDNDDDDDDDAFGAATDVDEDKISDSDSELPILPDFFSDKHFFLYGNFDESERHKLTRYIIAYNGEVEDYMNDNVNFVVTSEQWDDNFDEALSNYPQLTFVHPKWLYSCHMKNKWVPYQLHIVTPASE</sequence>
<evidence type="ECO:0000313" key="17">
    <source>
        <dbReference type="EMBL" id="KOF66082.1"/>
    </source>
</evidence>
<comment type="subcellular location">
    <subcellularLocation>
        <location evidence="2">Chromosome</location>
    </subcellularLocation>
    <subcellularLocation>
        <location evidence="1">Nucleus</location>
    </subcellularLocation>
</comment>
<dbReference type="PANTHER" id="PTHR11370">
    <property type="entry name" value="DNA-REPAIR PROTEIN XRCC1"/>
    <property type="match status" value="1"/>
</dbReference>
<feature type="domain" description="BRCT" evidence="16">
    <location>
        <begin position="615"/>
        <end position="706"/>
    </location>
</feature>
<evidence type="ECO:0000256" key="8">
    <source>
        <dbReference type="ARBA" id="ARBA00022843"/>
    </source>
</evidence>
<gene>
    <name evidence="17" type="ORF">OCBIM_22013548mg</name>
</gene>
<dbReference type="Gene3D" id="2.60.120.260">
    <property type="entry name" value="Galactose-binding domain-like"/>
    <property type="match status" value="1"/>
</dbReference>
<feature type="compositionally biased region" description="Polar residues" evidence="15">
    <location>
        <begin position="231"/>
        <end position="240"/>
    </location>
</feature>
<feature type="compositionally biased region" description="Acidic residues" evidence="15">
    <location>
        <begin position="560"/>
        <end position="569"/>
    </location>
</feature>
<dbReference type="CDD" id="cd17707">
    <property type="entry name" value="BRCT_XRCC1_rpt2"/>
    <property type="match status" value="1"/>
</dbReference>
<keyword evidence="7" id="KW-0227">DNA damage</keyword>
<evidence type="ECO:0000256" key="14">
    <source>
        <dbReference type="ARBA" id="ARBA00079580"/>
    </source>
</evidence>
<dbReference type="OMA" id="PEWIYAI"/>
<dbReference type="SUPFAM" id="SSF52113">
    <property type="entry name" value="BRCT domain"/>
    <property type="match status" value="2"/>
</dbReference>
<evidence type="ECO:0000256" key="11">
    <source>
        <dbReference type="ARBA" id="ARBA00055460"/>
    </source>
</evidence>
<evidence type="ECO:0000256" key="1">
    <source>
        <dbReference type="ARBA" id="ARBA00004123"/>
    </source>
</evidence>
<keyword evidence="3" id="KW-0158">Chromosome</keyword>
<feature type="compositionally biased region" description="Basic and acidic residues" evidence="15">
    <location>
        <begin position="433"/>
        <end position="455"/>
    </location>
</feature>
<dbReference type="SMART" id="SM00292">
    <property type="entry name" value="BRCT"/>
    <property type="match status" value="2"/>
</dbReference>
<dbReference type="GO" id="GO:0005694">
    <property type="term" value="C:chromosome"/>
    <property type="evidence" value="ECO:0007669"/>
    <property type="project" value="UniProtKB-SubCell"/>
</dbReference>
<feature type="compositionally biased region" description="Basic and acidic residues" evidence="15">
    <location>
        <begin position="257"/>
        <end position="271"/>
    </location>
</feature>
<dbReference type="InterPro" id="IPR002706">
    <property type="entry name" value="Xrcc1_N"/>
</dbReference>
<dbReference type="InterPro" id="IPR008979">
    <property type="entry name" value="Galactose-bd-like_sf"/>
</dbReference>
<dbReference type="PROSITE" id="PS50172">
    <property type="entry name" value="BRCT"/>
    <property type="match status" value="2"/>
</dbReference>
<dbReference type="KEGG" id="obi:106882291"/>
<evidence type="ECO:0000256" key="12">
    <source>
        <dbReference type="ARBA" id="ARBA00064453"/>
    </source>
</evidence>
<dbReference type="PANTHER" id="PTHR11370:SF5">
    <property type="entry name" value="DNA REPAIR PROTEIN XRCC1"/>
    <property type="match status" value="1"/>
</dbReference>
<feature type="domain" description="BRCT" evidence="16">
    <location>
        <begin position="337"/>
        <end position="424"/>
    </location>
</feature>
<feature type="compositionally biased region" description="Acidic residues" evidence="15">
    <location>
        <begin position="456"/>
        <end position="475"/>
    </location>
</feature>
<dbReference type="EMBL" id="KQ428560">
    <property type="protein sequence ID" value="KOF66082.1"/>
    <property type="molecule type" value="Genomic_DNA"/>
</dbReference>
<keyword evidence="5" id="KW-0597">Phosphoprotein</keyword>
<feature type="compositionally biased region" description="Low complexity" evidence="15">
    <location>
        <begin position="303"/>
        <end position="315"/>
    </location>
</feature>
<dbReference type="InterPro" id="IPR045080">
    <property type="entry name" value="BRCT_XRCC1_rpt1"/>
</dbReference>
<evidence type="ECO:0000259" key="16">
    <source>
        <dbReference type="PROSITE" id="PS50172"/>
    </source>
</evidence>
<feature type="compositionally biased region" description="Acidic residues" evidence="15">
    <location>
        <begin position="578"/>
        <end position="608"/>
    </location>
</feature>
<evidence type="ECO:0000256" key="15">
    <source>
        <dbReference type="SAM" id="MobiDB-lite"/>
    </source>
</evidence>
<name>A0A0L8FN38_OCTBM</name>
<evidence type="ECO:0000256" key="7">
    <source>
        <dbReference type="ARBA" id="ARBA00022763"/>
    </source>
</evidence>
<dbReference type="InterPro" id="IPR036420">
    <property type="entry name" value="BRCT_dom_sf"/>
</dbReference>
<keyword evidence="6" id="KW-0677">Repeat</keyword>